<protein>
    <submittedName>
        <fullName evidence="3">Uncharacterized protein</fullName>
    </submittedName>
</protein>
<evidence type="ECO:0000313" key="3">
    <source>
        <dbReference type="EMBL" id="GIY70436.1"/>
    </source>
</evidence>
<keyword evidence="2" id="KW-0812">Transmembrane</keyword>
<comment type="caution">
    <text evidence="3">The sequence shown here is derived from an EMBL/GenBank/DDBJ whole genome shotgun (WGS) entry which is preliminary data.</text>
</comment>
<sequence length="137" mass="15301">MGVHKRGTFRPGDKNWDKRNVSDQSASLTALQQTAFETLTLLGIGTVVPLILSIVFETRGKNKRKGSLSRSNYGEKKQQSIVTLSLFIDISRLFHKIVDAYKYVINESLPRIVACDEKKQVAGVVFFFLLSCVPPPS</sequence>
<feature type="compositionally biased region" description="Basic and acidic residues" evidence="1">
    <location>
        <begin position="11"/>
        <end position="20"/>
    </location>
</feature>
<feature type="region of interest" description="Disordered" evidence="1">
    <location>
        <begin position="1"/>
        <end position="20"/>
    </location>
</feature>
<dbReference type="EMBL" id="BPLR01014665">
    <property type="protein sequence ID" value="GIY70436.1"/>
    <property type="molecule type" value="Genomic_DNA"/>
</dbReference>
<dbReference type="Proteomes" id="UP001054945">
    <property type="component" value="Unassembled WGS sequence"/>
</dbReference>
<organism evidence="3 4">
    <name type="scientific">Caerostris extrusa</name>
    <name type="common">Bark spider</name>
    <name type="synonym">Caerostris bankana</name>
    <dbReference type="NCBI Taxonomy" id="172846"/>
    <lineage>
        <taxon>Eukaryota</taxon>
        <taxon>Metazoa</taxon>
        <taxon>Ecdysozoa</taxon>
        <taxon>Arthropoda</taxon>
        <taxon>Chelicerata</taxon>
        <taxon>Arachnida</taxon>
        <taxon>Araneae</taxon>
        <taxon>Araneomorphae</taxon>
        <taxon>Entelegynae</taxon>
        <taxon>Araneoidea</taxon>
        <taxon>Araneidae</taxon>
        <taxon>Caerostris</taxon>
    </lineage>
</organism>
<evidence type="ECO:0000256" key="1">
    <source>
        <dbReference type="SAM" id="MobiDB-lite"/>
    </source>
</evidence>
<keyword evidence="2" id="KW-0472">Membrane</keyword>
<proteinExistence type="predicted"/>
<keyword evidence="4" id="KW-1185">Reference proteome</keyword>
<dbReference type="AlphaFoldDB" id="A0AAV4VJW1"/>
<evidence type="ECO:0000256" key="2">
    <source>
        <dbReference type="SAM" id="Phobius"/>
    </source>
</evidence>
<accession>A0AAV4VJW1</accession>
<gene>
    <name evidence="3" type="ORF">CEXT_347101</name>
</gene>
<keyword evidence="2" id="KW-1133">Transmembrane helix</keyword>
<name>A0AAV4VJW1_CAEEX</name>
<reference evidence="3 4" key="1">
    <citation type="submission" date="2021-06" db="EMBL/GenBank/DDBJ databases">
        <title>Caerostris extrusa draft genome.</title>
        <authorList>
            <person name="Kono N."/>
            <person name="Arakawa K."/>
        </authorList>
    </citation>
    <scope>NUCLEOTIDE SEQUENCE [LARGE SCALE GENOMIC DNA]</scope>
</reference>
<feature type="transmembrane region" description="Helical" evidence="2">
    <location>
        <begin position="38"/>
        <end position="56"/>
    </location>
</feature>
<evidence type="ECO:0000313" key="4">
    <source>
        <dbReference type="Proteomes" id="UP001054945"/>
    </source>
</evidence>